<evidence type="ECO:0000256" key="1">
    <source>
        <dbReference type="ARBA" id="ARBA00034127"/>
    </source>
</evidence>
<evidence type="ECO:0000313" key="3">
    <source>
        <dbReference type="RefSeq" id="XP_011646680.1"/>
    </source>
</evidence>
<dbReference type="Pfam" id="PF11176">
    <property type="entry name" value="Tma16"/>
    <property type="match status" value="1"/>
</dbReference>
<proteinExistence type="inferred from homology"/>
<sequence>MSGKIRKEKKELMKAKKILHPNSRKVNAIVKRTHKAISRQKSKWSSMIKQQLIGEKLMWLKQNMCPDLCPYMETDIVKLLVKYIGRNDEELEQIEIKHSIGKRGRQHANRQDIILMSKKEEQTQLDTCGIGNIYYCY</sequence>
<name>A0A6I9X285_9HYME</name>
<organism evidence="2 3">
    <name type="scientific">Pogonomyrmex barbatus</name>
    <name type="common">red harvester ant</name>
    <dbReference type="NCBI Taxonomy" id="144034"/>
    <lineage>
        <taxon>Eukaryota</taxon>
        <taxon>Metazoa</taxon>
        <taxon>Ecdysozoa</taxon>
        <taxon>Arthropoda</taxon>
        <taxon>Hexapoda</taxon>
        <taxon>Insecta</taxon>
        <taxon>Pterygota</taxon>
        <taxon>Neoptera</taxon>
        <taxon>Endopterygota</taxon>
        <taxon>Hymenoptera</taxon>
        <taxon>Apocrita</taxon>
        <taxon>Aculeata</taxon>
        <taxon>Formicoidea</taxon>
        <taxon>Formicidae</taxon>
        <taxon>Myrmicinae</taxon>
        <taxon>Pogonomyrmex</taxon>
    </lineage>
</organism>
<dbReference type="Proteomes" id="UP000504615">
    <property type="component" value="Unplaced"/>
</dbReference>
<accession>A0A6I9X285</accession>
<keyword evidence="2" id="KW-1185">Reference proteome</keyword>
<dbReference type="InterPro" id="IPR021346">
    <property type="entry name" value="Tma16"/>
</dbReference>
<dbReference type="InterPro" id="IPR038356">
    <property type="entry name" value="Tma16_sf"/>
</dbReference>
<dbReference type="Gene3D" id="1.20.1440.170">
    <property type="entry name" value="Translation machinery-associated protein 16-like"/>
    <property type="match status" value="1"/>
</dbReference>
<dbReference type="PANTHER" id="PTHR13349">
    <property type="entry name" value="TRANSLATION MACHINERY-ASSOCIATED PROTEIN 16"/>
    <property type="match status" value="1"/>
</dbReference>
<dbReference type="GO" id="GO:0005634">
    <property type="term" value="C:nucleus"/>
    <property type="evidence" value="ECO:0007669"/>
    <property type="project" value="TreeGrafter"/>
</dbReference>
<protein>
    <submittedName>
        <fullName evidence="3">Translation machinery-associated protein 16</fullName>
    </submittedName>
</protein>
<dbReference type="AlphaFoldDB" id="A0A6I9X285"/>
<gene>
    <name evidence="3" type="primary">LOC105433205</name>
</gene>
<evidence type="ECO:0000313" key="2">
    <source>
        <dbReference type="Proteomes" id="UP000504615"/>
    </source>
</evidence>
<reference evidence="3" key="1">
    <citation type="submission" date="2025-08" db="UniProtKB">
        <authorList>
            <consortium name="RefSeq"/>
        </authorList>
    </citation>
    <scope>IDENTIFICATION</scope>
</reference>
<comment type="similarity">
    <text evidence="1">Belongs to the TMA16 family.</text>
</comment>
<dbReference type="KEGG" id="pbar:105433205"/>
<dbReference type="RefSeq" id="XP_011646680.1">
    <property type="nucleotide sequence ID" value="XM_011648378.2"/>
</dbReference>
<dbReference type="OrthoDB" id="270284at2759"/>
<dbReference type="GeneID" id="105433205"/>
<dbReference type="PANTHER" id="PTHR13349:SF2">
    <property type="entry name" value="TRANSLATION MACHINERY-ASSOCIATED PROTEIN 16"/>
    <property type="match status" value="1"/>
</dbReference>